<feature type="compositionally biased region" description="Low complexity" evidence="5">
    <location>
        <begin position="254"/>
        <end position="264"/>
    </location>
</feature>
<dbReference type="InterPro" id="IPR013249">
    <property type="entry name" value="RNA_pol_sigma70_r4_t2"/>
</dbReference>
<dbReference type="Gene3D" id="1.20.140.160">
    <property type="match status" value="1"/>
</dbReference>
<keyword evidence="2" id="KW-0805">Transcription regulation</keyword>
<dbReference type="GO" id="GO:0003677">
    <property type="term" value="F:DNA binding"/>
    <property type="evidence" value="ECO:0007669"/>
    <property type="project" value="InterPro"/>
</dbReference>
<dbReference type="EMBL" id="FNKK01000002">
    <property type="protein sequence ID" value="SDQ39917.1"/>
    <property type="molecule type" value="Genomic_DNA"/>
</dbReference>
<feature type="compositionally biased region" description="Basic and acidic residues" evidence="5">
    <location>
        <begin position="469"/>
        <end position="481"/>
    </location>
</feature>
<feature type="compositionally biased region" description="Pro residues" evidence="5">
    <location>
        <begin position="449"/>
        <end position="464"/>
    </location>
</feature>
<keyword evidence="8" id="KW-0240">DNA-directed RNA polymerase</keyword>
<evidence type="ECO:0000313" key="9">
    <source>
        <dbReference type="Proteomes" id="UP000217103"/>
    </source>
</evidence>
<reference evidence="8 9" key="1">
    <citation type="submission" date="2016-10" db="EMBL/GenBank/DDBJ databases">
        <authorList>
            <person name="de Groot N.N."/>
        </authorList>
    </citation>
    <scope>NUCLEOTIDE SEQUENCE [LARGE SCALE GENOMIC DNA]</scope>
    <source>
        <strain evidence="8 9">DSM 43794</strain>
    </source>
</reference>
<proteinExistence type="inferred from homology"/>
<feature type="compositionally biased region" description="Low complexity" evidence="5">
    <location>
        <begin position="387"/>
        <end position="413"/>
    </location>
</feature>
<evidence type="ECO:0000256" key="1">
    <source>
        <dbReference type="ARBA" id="ARBA00010641"/>
    </source>
</evidence>
<dbReference type="RefSeq" id="WP_131815411.1">
    <property type="nucleotide sequence ID" value="NZ_FNKK01000002.1"/>
</dbReference>
<evidence type="ECO:0000313" key="8">
    <source>
        <dbReference type="EMBL" id="SDQ39917.1"/>
    </source>
</evidence>
<evidence type="ECO:0000259" key="7">
    <source>
        <dbReference type="Pfam" id="PF08281"/>
    </source>
</evidence>
<protein>
    <submittedName>
        <fullName evidence="8">DNA-directed RNA polymerase specialized sigma subunit, sigma24 family</fullName>
    </submittedName>
</protein>
<feature type="compositionally biased region" description="Basic and acidic residues" evidence="5">
    <location>
        <begin position="493"/>
        <end position="508"/>
    </location>
</feature>
<keyword evidence="6" id="KW-0472">Membrane</keyword>
<gene>
    <name evidence="8" type="ORF">SAMN04489764_0527</name>
</gene>
<evidence type="ECO:0000256" key="2">
    <source>
        <dbReference type="ARBA" id="ARBA00023015"/>
    </source>
</evidence>
<organism evidence="8 9">
    <name type="scientific">Thermostaphylospora chromogena</name>
    <dbReference type="NCBI Taxonomy" id="35622"/>
    <lineage>
        <taxon>Bacteria</taxon>
        <taxon>Bacillati</taxon>
        <taxon>Actinomycetota</taxon>
        <taxon>Actinomycetes</taxon>
        <taxon>Streptosporangiales</taxon>
        <taxon>Thermomonosporaceae</taxon>
        <taxon>Thermostaphylospora</taxon>
    </lineage>
</organism>
<feature type="transmembrane region" description="Helical" evidence="6">
    <location>
        <begin position="571"/>
        <end position="596"/>
    </location>
</feature>
<feature type="domain" description="RNA polymerase sigma factor 70 region 4 type 2" evidence="7">
    <location>
        <begin position="91"/>
        <end position="127"/>
    </location>
</feature>
<keyword evidence="6" id="KW-0812">Transmembrane</keyword>
<dbReference type="GO" id="GO:0016987">
    <property type="term" value="F:sigma factor activity"/>
    <property type="evidence" value="ECO:0007669"/>
    <property type="project" value="UniProtKB-KW"/>
</dbReference>
<evidence type="ECO:0000256" key="6">
    <source>
        <dbReference type="SAM" id="Phobius"/>
    </source>
</evidence>
<feature type="compositionally biased region" description="Basic and acidic residues" evidence="5">
    <location>
        <begin position="267"/>
        <end position="278"/>
    </location>
</feature>
<feature type="compositionally biased region" description="Low complexity" evidence="5">
    <location>
        <begin position="222"/>
        <end position="233"/>
    </location>
</feature>
<dbReference type="InterPro" id="IPR013324">
    <property type="entry name" value="RNA_pol_sigma_r3/r4-like"/>
</dbReference>
<sequence>MTQPLTDRRSRGELIAELYDRHAAGLFVYCLDQLGDADAAADALAAVLAAVPAVEPPRAALYTLARREIFRRDVVQAPPRVDASTDPVGALIERVLREMRPHQREVLLLAMVCGLSVEELARVLDVATDTALDMTLSADNRFTQAFRLALKSAGRISDAGTLRSLAEAPAKDVLARLPWRPPPARLRLQVHASASPATAKAAARLALPVKPLWPAAPPEPASPTASGPASPAGSPLPPAGPASRRRPHRGGAAGAPSPEGSPAGRETPQHERTTEPLRRARRGGFVALPSWPSLLPTPAAARMGAPGRKNAGKKDEKPADAPLTASSSAAPNSPRPSDADPGAASRPAARDGTAALGRGDGAGRERDGSSPRGLFAPGPRRARRGRPPALAASPAPLRNVPPAATASPASGPGRPMTPAASRASLPNAPVRAPAASGSADGGAAALPLSDPPTGPIPVVPPPAIAPAADRLRDKWPADTRPAKPRPTRPHSPAGDEKGSPAGDEKADESTDVLAVIDLSPEAVRPAKPSRPSAAGDDRPDAESTWEEDAGRSRLGRLLRRSSGDRERHFDWLWELGGFLVALAIAMLVFFAVPMIVTP</sequence>
<keyword evidence="9" id="KW-1185">Reference proteome</keyword>
<keyword evidence="4" id="KW-0804">Transcription</keyword>
<evidence type="ECO:0000256" key="3">
    <source>
        <dbReference type="ARBA" id="ARBA00023082"/>
    </source>
</evidence>
<evidence type="ECO:0000256" key="5">
    <source>
        <dbReference type="SAM" id="MobiDB-lite"/>
    </source>
</evidence>
<feature type="compositionally biased region" description="Low complexity" evidence="5">
    <location>
        <begin position="320"/>
        <end position="341"/>
    </location>
</feature>
<accession>A0A1H1AJW1</accession>
<keyword evidence="6" id="KW-1133">Transmembrane helix</keyword>
<dbReference type="STRING" id="35622.SAMN04489764_0527"/>
<name>A0A1H1AJW1_9ACTN</name>
<evidence type="ECO:0000256" key="4">
    <source>
        <dbReference type="ARBA" id="ARBA00023163"/>
    </source>
</evidence>
<feature type="region of interest" description="Disordered" evidence="5">
    <location>
        <begin position="214"/>
        <end position="550"/>
    </location>
</feature>
<keyword evidence="3" id="KW-0731">Sigma factor</keyword>
<dbReference type="AlphaFoldDB" id="A0A1H1AJW1"/>
<comment type="similarity">
    <text evidence="1">Belongs to the sigma-70 factor family. ECF subfamily.</text>
</comment>
<feature type="compositionally biased region" description="Low complexity" evidence="5">
    <location>
        <begin position="432"/>
        <end position="448"/>
    </location>
</feature>
<dbReference type="OrthoDB" id="3543253at2"/>
<dbReference type="Pfam" id="PF08281">
    <property type="entry name" value="Sigma70_r4_2"/>
    <property type="match status" value="1"/>
</dbReference>
<dbReference type="SUPFAM" id="SSF88659">
    <property type="entry name" value="Sigma3 and sigma4 domains of RNA polymerase sigma factors"/>
    <property type="match status" value="1"/>
</dbReference>
<dbReference type="GO" id="GO:0006352">
    <property type="term" value="P:DNA-templated transcription initiation"/>
    <property type="evidence" value="ECO:0007669"/>
    <property type="project" value="InterPro"/>
</dbReference>
<dbReference type="Proteomes" id="UP000217103">
    <property type="component" value="Unassembled WGS sequence"/>
</dbReference>
<dbReference type="GO" id="GO:0000428">
    <property type="term" value="C:DNA-directed RNA polymerase complex"/>
    <property type="evidence" value="ECO:0007669"/>
    <property type="project" value="UniProtKB-KW"/>
</dbReference>